<reference evidence="1 2" key="1">
    <citation type="journal article" date="2020" name="Nat. Food">
        <title>A phased Vanilla planifolia genome enables genetic improvement of flavour and production.</title>
        <authorList>
            <person name="Hasing T."/>
            <person name="Tang H."/>
            <person name="Brym M."/>
            <person name="Khazi F."/>
            <person name="Huang T."/>
            <person name="Chambers A.H."/>
        </authorList>
    </citation>
    <scope>NUCLEOTIDE SEQUENCE [LARGE SCALE GENOMIC DNA]</scope>
    <source>
        <tissue evidence="1">Leaf</tissue>
    </source>
</reference>
<organism evidence="1 2">
    <name type="scientific">Vanilla planifolia</name>
    <name type="common">Vanilla</name>
    <dbReference type="NCBI Taxonomy" id="51239"/>
    <lineage>
        <taxon>Eukaryota</taxon>
        <taxon>Viridiplantae</taxon>
        <taxon>Streptophyta</taxon>
        <taxon>Embryophyta</taxon>
        <taxon>Tracheophyta</taxon>
        <taxon>Spermatophyta</taxon>
        <taxon>Magnoliopsida</taxon>
        <taxon>Liliopsida</taxon>
        <taxon>Asparagales</taxon>
        <taxon>Orchidaceae</taxon>
        <taxon>Vanilloideae</taxon>
        <taxon>Vanilleae</taxon>
        <taxon>Vanilla</taxon>
    </lineage>
</organism>
<name>A0A835PTR4_VANPL</name>
<dbReference type="Proteomes" id="UP000639772">
    <property type="component" value="Chromosome 12"/>
</dbReference>
<dbReference type="EMBL" id="JADCNM010000012">
    <property type="protein sequence ID" value="KAG0460115.1"/>
    <property type="molecule type" value="Genomic_DNA"/>
</dbReference>
<dbReference type="AlphaFoldDB" id="A0A835PTR4"/>
<dbReference type="OrthoDB" id="40134at2759"/>
<proteinExistence type="predicted"/>
<gene>
    <name evidence="1" type="ORF">HPP92_023243</name>
</gene>
<sequence>MERGTIGMDRWTSYDDMFAAITLLQSTLLADCYRSPDPGKYGPIRNRSYMGAVRLILVYPPSLKFSDILRVCIKARKVQCSFF</sequence>
<evidence type="ECO:0000313" key="2">
    <source>
        <dbReference type="Proteomes" id="UP000639772"/>
    </source>
</evidence>
<protein>
    <submittedName>
        <fullName evidence="1">Uncharacterized protein</fullName>
    </submittedName>
</protein>
<accession>A0A835PTR4</accession>
<comment type="caution">
    <text evidence="1">The sequence shown here is derived from an EMBL/GenBank/DDBJ whole genome shotgun (WGS) entry which is preliminary data.</text>
</comment>
<evidence type="ECO:0000313" key="1">
    <source>
        <dbReference type="EMBL" id="KAG0460115.1"/>
    </source>
</evidence>